<proteinExistence type="predicted"/>
<dbReference type="Proteomes" id="UP001519460">
    <property type="component" value="Unassembled WGS sequence"/>
</dbReference>
<name>A0ABD0L003_9CAEN</name>
<protein>
    <submittedName>
        <fullName evidence="1">Uncharacterized protein</fullName>
    </submittedName>
</protein>
<accession>A0ABD0L003</accession>
<gene>
    <name evidence="1" type="ORF">BaRGS_00016059</name>
</gene>
<comment type="caution">
    <text evidence="1">The sequence shown here is derived from an EMBL/GenBank/DDBJ whole genome shotgun (WGS) entry which is preliminary data.</text>
</comment>
<keyword evidence="2" id="KW-1185">Reference proteome</keyword>
<reference evidence="1 2" key="1">
    <citation type="journal article" date="2023" name="Sci. Data">
        <title>Genome assembly of the Korean intertidal mud-creeper Batillaria attramentaria.</title>
        <authorList>
            <person name="Patra A.K."/>
            <person name="Ho P.T."/>
            <person name="Jun S."/>
            <person name="Lee S.J."/>
            <person name="Kim Y."/>
            <person name="Won Y.J."/>
        </authorList>
    </citation>
    <scope>NUCLEOTIDE SEQUENCE [LARGE SCALE GENOMIC DNA]</scope>
    <source>
        <strain evidence="1">Wonlab-2016</strain>
    </source>
</reference>
<organism evidence="1 2">
    <name type="scientific">Batillaria attramentaria</name>
    <dbReference type="NCBI Taxonomy" id="370345"/>
    <lineage>
        <taxon>Eukaryota</taxon>
        <taxon>Metazoa</taxon>
        <taxon>Spiralia</taxon>
        <taxon>Lophotrochozoa</taxon>
        <taxon>Mollusca</taxon>
        <taxon>Gastropoda</taxon>
        <taxon>Caenogastropoda</taxon>
        <taxon>Sorbeoconcha</taxon>
        <taxon>Cerithioidea</taxon>
        <taxon>Batillariidae</taxon>
        <taxon>Batillaria</taxon>
    </lineage>
</organism>
<sequence length="94" mass="10831">MPIDLRSLALRGSKTRDPEPRAFRSAAWPRVEVIPCRLELCRGPTEPRVDGPRDWVNITFRPPLPWSLLLHVPVHFPELGQTFVLQVGSHCERR</sequence>
<evidence type="ECO:0000313" key="2">
    <source>
        <dbReference type="Proteomes" id="UP001519460"/>
    </source>
</evidence>
<evidence type="ECO:0000313" key="1">
    <source>
        <dbReference type="EMBL" id="KAK7492754.1"/>
    </source>
</evidence>
<dbReference type="EMBL" id="JACVVK020000100">
    <property type="protein sequence ID" value="KAK7492754.1"/>
    <property type="molecule type" value="Genomic_DNA"/>
</dbReference>
<dbReference type="AlphaFoldDB" id="A0ABD0L003"/>